<dbReference type="Proteomes" id="UP000282597">
    <property type="component" value="Chromosome"/>
</dbReference>
<evidence type="ECO:0000313" key="2">
    <source>
        <dbReference type="Proteomes" id="UP000282597"/>
    </source>
</evidence>
<dbReference type="AlphaFoldDB" id="A0A2Z6EVN0"/>
<proteinExistence type="predicted"/>
<accession>A0A2Z6EVN0</accession>
<keyword evidence="2" id="KW-1185">Reference proteome</keyword>
<name>A0A2Z6EVN0_9BURK</name>
<reference evidence="1 2" key="1">
    <citation type="journal article" date="2018" name="Microbes Environ.">
        <title>Comparative Genomic Insights into Endofungal Lifestyles of Two Bacterial Endosymbionts, Mycoavidus cysteinexigens and Burkholderia rhizoxinica.</title>
        <authorList>
            <person name="Sharmin D."/>
            <person name="Guo Y."/>
            <person name="Nishizawa T."/>
            <person name="Ohshima S."/>
            <person name="Sato Y."/>
            <person name="Takashima Y."/>
            <person name="Narisawa K."/>
            <person name="Ohta H."/>
        </authorList>
    </citation>
    <scope>NUCLEOTIDE SEQUENCE [LARGE SCALE GENOMIC DNA]</scope>
    <source>
        <strain evidence="1 2">B1-EB</strain>
    </source>
</reference>
<protein>
    <submittedName>
        <fullName evidence="1">P-type conjugative transfer protein TrbJ</fullName>
    </submittedName>
</protein>
<dbReference type="KEGG" id="mcys:MCB1EB_1349"/>
<organism evidence="1 2">
    <name type="scientific">Mycoavidus cysteinexigens</name>
    <dbReference type="NCBI Taxonomy" id="1553431"/>
    <lineage>
        <taxon>Bacteria</taxon>
        <taxon>Pseudomonadati</taxon>
        <taxon>Pseudomonadota</taxon>
        <taxon>Betaproteobacteria</taxon>
        <taxon>Burkholderiales</taxon>
        <taxon>Burkholderiaceae</taxon>
        <taxon>Mycoavidus</taxon>
    </lineage>
</organism>
<dbReference type="EMBL" id="AP018150">
    <property type="protein sequence ID" value="BBE09510.1"/>
    <property type="molecule type" value="Genomic_DNA"/>
</dbReference>
<gene>
    <name evidence="1" type="ORF">MCB1EB_1349</name>
</gene>
<evidence type="ECO:0000313" key="1">
    <source>
        <dbReference type="EMBL" id="BBE09510.1"/>
    </source>
</evidence>
<sequence length="272" mass="30653">MRHAKLHKPGWRTLVCCIALGSAKLTLAGGGVGATIGGATELTQMMNHFELLTSVSQQSAMVTQNITAHITRVQQYMAMLQNLAQLPAHALEQIMAPWRHQLQMFMQLADSVEALLEAAHQTRALFKRSLSEIAQLNLTPEQWLTAHSNLAKSRDGLYQHQWRQDLAALDTLAHRARSVHTLSSQIPGITSTIQGLQLLNQQASILAAEMLELRALMQRQLAMQSKDRQEQEWGDRIHFDLIRARQAQARQLDTHERQLIHNGPFHVLQEQP</sequence>
<dbReference type="RefSeq" id="WP_052393577.1">
    <property type="nucleotide sequence ID" value="NZ_AP018150.1"/>
</dbReference>